<accession>A0A7K9CKY1</accession>
<protein>
    <recommendedName>
        <fullName evidence="10">Cilia- and flagella-associated protein 52</fullName>
    </recommendedName>
</protein>
<evidence type="ECO:0000313" key="15">
    <source>
        <dbReference type="EMBL" id="NXG52280.1"/>
    </source>
</evidence>
<dbReference type="OrthoDB" id="6252103at2759"/>
<comment type="function">
    <text evidence="11">Microtubule inner protein (MIP) part of the dynein-decorated doublet microtubules (DMTs) in cilia axoneme. Important for proper ciliary and flagellar beating. May act in cooperation with CFAP45 and axonemal dynein subunit DNAH11. May play a role in cell growth and/or survival.</text>
</comment>
<dbReference type="GO" id="GO:0005930">
    <property type="term" value="C:axoneme"/>
    <property type="evidence" value="ECO:0007669"/>
    <property type="project" value="UniProtKB-ARBA"/>
</dbReference>
<evidence type="ECO:0000313" key="16">
    <source>
        <dbReference type="Proteomes" id="UP000574528"/>
    </source>
</evidence>
<sequence length="597" mass="64887">GHIPCGLICHPDKEHVLYPLGCTVVIQELGSQKQTFLHGHTNNISCVVVSSNGAYVASGQVTFLGFKADIILWDFQRKELLARLPLHKGKVQGLAFSPNSLYLVSLGGLDDGSVVVWNVEKREAICGSPASARRCGNATVLLCSSSTDHSFVTAGNGTIRMWELDVANRKIHPTECQTGQLKRVITCIKMADDDNYFYVGTSSGDVLKVATRNKVMTNYGPQKEKFSSGVTALLLLKTGDLVVGTGGGIIALCKGSNYKVMKKIQVEGAVTSLTCRSEGPQLLAGTNACQIYSIDCAAFREELLTACHNEAVHDIVFPLGTSDLFATCSKNDIRVWHTPGKKELLRIVVPNVTCCAIDFMRDGKSIISAWDDGRIRAFLPESGRLLYQIEHAHSLGVTSIAATSDGKRIISGGGEGQVRLWEIGERTQKLGEILKEHVSAVSCIKIKKNDLECVTASLDGTCIIWDIVRFVRKQLILANTLFKCVCYHPEEYQIITGGTDRQVGYWEVFDGSAIREVEGSASGSINGMDITADGAYFVTGGDDHLVKLWDYNEGAVTHVGTGHSGNITRLKICPANKYIVSVSSDGAILLWRYPDLH</sequence>
<keyword evidence="2" id="KW-0963">Cytoplasm</keyword>
<evidence type="ECO:0000256" key="9">
    <source>
        <dbReference type="ARBA" id="ARBA00029456"/>
    </source>
</evidence>
<dbReference type="PROSITE" id="PS00678">
    <property type="entry name" value="WD_REPEATS_1"/>
    <property type="match status" value="2"/>
</dbReference>
<name>A0A7K9CKY1_9PICI</name>
<keyword evidence="6" id="KW-0969">Cilium</keyword>
<evidence type="ECO:0000256" key="8">
    <source>
        <dbReference type="ARBA" id="ARBA00023273"/>
    </source>
</evidence>
<dbReference type="Proteomes" id="UP000574528">
    <property type="component" value="Unassembled WGS sequence"/>
</dbReference>
<evidence type="ECO:0000256" key="3">
    <source>
        <dbReference type="ARBA" id="ARBA00022574"/>
    </source>
</evidence>
<evidence type="ECO:0000256" key="13">
    <source>
        <dbReference type="PROSITE-ProRule" id="PRU00221"/>
    </source>
</evidence>
<reference evidence="15 16" key="1">
    <citation type="submission" date="2019-09" db="EMBL/GenBank/DDBJ databases">
        <title>Bird 10,000 Genomes (B10K) Project - Family phase.</title>
        <authorList>
            <person name="Zhang G."/>
        </authorList>
    </citation>
    <scope>NUCLEOTIDE SEQUENCE [LARGE SCALE GENOMIC DNA]</scope>
    <source>
        <strain evidence="15">B10K-DU-001-24</strain>
        <tissue evidence="15">Muscle</tissue>
    </source>
</reference>
<dbReference type="InterPro" id="IPR050630">
    <property type="entry name" value="WD_repeat_EMAP"/>
</dbReference>
<dbReference type="SUPFAM" id="SSF50978">
    <property type="entry name" value="WD40 repeat-like"/>
    <property type="match status" value="2"/>
</dbReference>
<evidence type="ECO:0000259" key="14">
    <source>
        <dbReference type="Pfam" id="PF23409"/>
    </source>
</evidence>
<feature type="repeat" description="WD" evidence="13">
    <location>
        <begin position="84"/>
        <end position="127"/>
    </location>
</feature>
<dbReference type="Pfam" id="PF00400">
    <property type="entry name" value="WD40"/>
    <property type="match status" value="4"/>
</dbReference>
<dbReference type="FunFam" id="2.130.10.10:FF:000173">
    <property type="entry name" value="Cilia- and flagella-associated protein 52"/>
    <property type="match status" value="1"/>
</dbReference>
<feature type="repeat" description="WD" evidence="13">
    <location>
        <begin position="560"/>
        <end position="597"/>
    </location>
</feature>
<evidence type="ECO:0000256" key="12">
    <source>
        <dbReference type="ARBA" id="ARBA00047117"/>
    </source>
</evidence>
<comment type="caution">
    <text evidence="15">The sequence shown here is derived from an EMBL/GenBank/DDBJ whole genome shotgun (WGS) entry which is preliminary data.</text>
</comment>
<gene>
    <name evidence="15" type="primary">Cfap52</name>
    <name evidence="15" type="ORF">PSIHAE_R13107</name>
</gene>
<dbReference type="InterPro" id="IPR020472">
    <property type="entry name" value="WD40_PAC1"/>
</dbReference>
<keyword evidence="8" id="KW-0966">Cell projection</keyword>
<evidence type="ECO:0000256" key="7">
    <source>
        <dbReference type="ARBA" id="ARBA00023212"/>
    </source>
</evidence>
<dbReference type="SMART" id="SM00320">
    <property type="entry name" value="WD40"/>
    <property type="match status" value="11"/>
</dbReference>
<dbReference type="InterPro" id="IPR001680">
    <property type="entry name" value="WD40_rpt"/>
</dbReference>
<evidence type="ECO:0000256" key="4">
    <source>
        <dbReference type="ARBA" id="ARBA00022737"/>
    </source>
</evidence>
<dbReference type="AlphaFoldDB" id="A0A7K9CKY1"/>
<dbReference type="Gene3D" id="2.130.10.10">
    <property type="entry name" value="YVTN repeat-like/Quinoprotein amine dehydrogenase"/>
    <property type="match status" value="3"/>
</dbReference>
<dbReference type="Pfam" id="PF23409">
    <property type="entry name" value="Beta-prop_EML"/>
    <property type="match status" value="1"/>
</dbReference>
<dbReference type="EMBL" id="VWZI01020956">
    <property type="protein sequence ID" value="NXG52280.1"/>
    <property type="molecule type" value="Genomic_DNA"/>
</dbReference>
<feature type="non-terminal residue" evidence="15">
    <location>
        <position position="1"/>
    </location>
</feature>
<comment type="subcellular location">
    <subcellularLocation>
        <location evidence="1">Cytoplasm</location>
        <location evidence="1">Cytoskeleton</location>
        <location evidence="1">Flagellum axoneme</location>
    </subcellularLocation>
</comment>
<feature type="non-terminal residue" evidence="15">
    <location>
        <position position="597"/>
    </location>
</feature>
<dbReference type="PRINTS" id="PR00320">
    <property type="entry name" value="GPROTEINBRPT"/>
</dbReference>
<keyword evidence="3 13" id="KW-0853">WD repeat</keyword>
<dbReference type="FunFam" id="2.130.10.10:FF:000291">
    <property type="entry name" value="Cilia-and flagella-associated protein 52 isoform X1"/>
    <property type="match status" value="1"/>
</dbReference>
<dbReference type="FunFam" id="2.130.10.10:FF:000207">
    <property type="entry name" value="Cilia- and flagella-associated protein 52"/>
    <property type="match status" value="1"/>
</dbReference>
<dbReference type="PANTHER" id="PTHR13720:SF14">
    <property type="entry name" value="CILIA- AND FLAGELLA-ASSOCIATED PROTEIN 52"/>
    <property type="match status" value="1"/>
</dbReference>
<evidence type="ECO:0000256" key="10">
    <source>
        <dbReference type="ARBA" id="ARBA00029552"/>
    </source>
</evidence>
<evidence type="ECO:0000256" key="11">
    <source>
        <dbReference type="ARBA" id="ARBA00046056"/>
    </source>
</evidence>
<dbReference type="InterPro" id="IPR019775">
    <property type="entry name" value="WD40_repeat_CS"/>
</dbReference>
<keyword evidence="4" id="KW-0677">Repeat</keyword>
<evidence type="ECO:0000256" key="1">
    <source>
        <dbReference type="ARBA" id="ARBA00004611"/>
    </source>
</evidence>
<feature type="repeat" description="WD" evidence="13">
    <location>
        <begin position="434"/>
        <end position="467"/>
    </location>
</feature>
<dbReference type="InterPro" id="IPR055439">
    <property type="entry name" value="Beta-prop_EML_1st"/>
</dbReference>
<dbReference type="GO" id="GO:0005874">
    <property type="term" value="C:microtubule"/>
    <property type="evidence" value="ECO:0007669"/>
    <property type="project" value="UniProtKB-KW"/>
</dbReference>
<dbReference type="InterPro" id="IPR015943">
    <property type="entry name" value="WD40/YVTN_repeat-like_dom_sf"/>
</dbReference>
<feature type="repeat" description="WD" evidence="13">
    <location>
        <begin position="390"/>
        <end position="423"/>
    </location>
</feature>
<organism evidence="15 16">
    <name type="scientific">Psilopogon haemacephalus</name>
    <name type="common">coppersmith barbet</name>
    <dbReference type="NCBI Taxonomy" id="2585815"/>
    <lineage>
        <taxon>Eukaryota</taxon>
        <taxon>Metazoa</taxon>
        <taxon>Chordata</taxon>
        <taxon>Craniata</taxon>
        <taxon>Vertebrata</taxon>
        <taxon>Euteleostomi</taxon>
        <taxon>Archelosauria</taxon>
        <taxon>Archosauria</taxon>
        <taxon>Dinosauria</taxon>
        <taxon>Saurischia</taxon>
        <taxon>Theropoda</taxon>
        <taxon>Coelurosauria</taxon>
        <taxon>Aves</taxon>
        <taxon>Neognathae</taxon>
        <taxon>Neoaves</taxon>
        <taxon>Telluraves</taxon>
        <taxon>Coraciimorphae</taxon>
        <taxon>Piciformes</taxon>
        <taxon>Megalaimidae</taxon>
        <taxon>Psilopogon</taxon>
    </lineage>
</organism>
<evidence type="ECO:0000256" key="2">
    <source>
        <dbReference type="ARBA" id="ARBA00022490"/>
    </source>
</evidence>
<keyword evidence="7" id="KW-0206">Cytoskeleton</keyword>
<dbReference type="PROSITE" id="PS50082">
    <property type="entry name" value="WD_REPEATS_2"/>
    <property type="match status" value="5"/>
</dbReference>
<dbReference type="PROSITE" id="PS50294">
    <property type="entry name" value="WD_REPEATS_REGION"/>
    <property type="match status" value="3"/>
</dbReference>
<keyword evidence="16" id="KW-1185">Reference proteome</keyword>
<dbReference type="InterPro" id="IPR036322">
    <property type="entry name" value="WD40_repeat_dom_sf"/>
</dbReference>
<feature type="repeat" description="WD" evidence="13">
    <location>
        <begin position="518"/>
        <end position="559"/>
    </location>
</feature>
<comment type="subunit">
    <text evidence="12">Microtubule inner protein component of sperm flagellar doublet microtubules. Interacts with BRCA2. Interacts with the CCT chaperonin complex. Interacts with HSP70. Interacts with AK8. Interacts with CFAP45. Interacts with DNAI1. Interacts with IQDC.</text>
</comment>
<dbReference type="PANTHER" id="PTHR13720">
    <property type="entry name" value="WD-40 REPEAT PROTEIN"/>
    <property type="match status" value="1"/>
</dbReference>
<comment type="similarity">
    <text evidence="9">Belongs to the CFAP52 family.</text>
</comment>
<keyword evidence="5" id="KW-0282">Flagellum</keyword>
<evidence type="ECO:0000256" key="5">
    <source>
        <dbReference type="ARBA" id="ARBA00022846"/>
    </source>
</evidence>
<proteinExistence type="inferred from homology"/>
<feature type="domain" description="EML-like first beta-propeller" evidence="14">
    <location>
        <begin position="33"/>
        <end position="292"/>
    </location>
</feature>
<evidence type="ECO:0000256" key="6">
    <source>
        <dbReference type="ARBA" id="ARBA00023069"/>
    </source>
</evidence>